<dbReference type="InterPro" id="IPR050834">
    <property type="entry name" value="Glycosyltransf_2"/>
</dbReference>
<evidence type="ECO:0000313" key="3">
    <source>
        <dbReference type="Proteomes" id="UP001241747"/>
    </source>
</evidence>
<dbReference type="SUPFAM" id="SSF53448">
    <property type="entry name" value="Nucleotide-diphospho-sugar transferases"/>
    <property type="match status" value="1"/>
</dbReference>
<dbReference type="CDD" id="cd00761">
    <property type="entry name" value="Glyco_tranf_GTA_type"/>
    <property type="match status" value="1"/>
</dbReference>
<sequence length="432" mass="48304">MINPFIPEMRPNGRSERAEEVTLSICMPTRNRAQALDYVLPQIRTWSEGWGFSYEIVVSDDSSTDATADVVERFRAQGMPIHYFKQVEAKGPSNPLSALHRARGKYLIALADDALLIPDAVADTIRFMQSNPDICACYAPWEIYDDVGNVNGELSHLQPDELKIFRPGDEADLIGHIVQHHIVPEVAVYRADAVRMIVSTPHLCHWAFSHLTTVSAKGPVAFQRAPCYRAMPRDPGQPGNAQADLAAAVNSWDQYRGGVEYMVFSLLRRRNISATEEMARSFRGLIDHFMEHRMRLALRAAFKAKDYITVYEIICRICHLNPSLTGTFEHSDRLPLMVMAQTLARFANSIAEVERLLVAGVDDGQVLGQLLRDVGLERRILVIPPPANPSAKNLRTSVVFIAREELRQSFLDQGYPPAMIISEGEVGASLLL</sequence>
<organism evidence="2 3">
    <name type="scientific">Xanthobacter agilis</name>
    <dbReference type="NCBI Taxonomy" id="47492"/>
    <lineage>
        <taxon>Bacteria</taxon>
        <taxon>Pseudomonadati</taxon>
        <taxon>Pseudomonadota</taxon>
        <taxon>Alphaproteobacteria</taxon>
        <taxon>Hyphomicrobiales</taxon>
        <taxon>Xanthobacteraceae</taxon>
        <taxon>Xanthobacter</taxon>
    </lineage>
</organism>
<dbReference type="RefSeq" id="WP_237345058.1">
    <property type="nucleotide sequence ID" value="NZ_JABWGX010000007.1"/>
</dbReference>
<dbReference type="EMBL" id="JAUSVY010000002">
    <property type="protein sequence ID" value="MDQ0504457.1"/>
    <property type="molecule type" value="Genomic_DNA"/>
</dbReference>
<proteinExistence type="predicted"/>
<dbReference type="PANTHER" id="PTHR43685:SF2">
    <property type="entry name" value="GLYCOSYLTRANSFERASE 2-LIKE DOMAIN-CONTAINING PROTEIN"/>
    <property type="match status" value="1"/>
</dbReference>
<dbReference type="InterPro" id="IPR029044">
    <property type="entry name" value="Nucleotide-diphossugar_trans"/>
</dbReference>
<dbReference type="Gene3D" id="3.90.550.10">
    <property type="entry name" value="Spore Coat Polysaccharide Biosynthesis Protein SpsA, Chain A"/>
    <property type="match status" value="1"/>
</dbReference>
<reference evidence="2 3" key="1">
    <citation type="submission" date="2023-07" db="EMBL/GenBank/DDBJ databases">
        <title>Genomic Encyclopedia of Type Strains, Phase IV (KMG-IV): sequencing the most valuable type-strain genomes for metagenomic binning, comparative biology and taxonomic classification.</title>
        <authorList>
            <person name="Goeker M."/>
        </authorList>
    </citation>
    <scope>NUCLEOTIDE SEQUENCE [LARGE SCALE GENOMIC DNA]</scope>
    <source>
        <strain evidence="2 3">DSM 3770</strain>
    </source>
</reference>
<dbReference type="Pfam" id="PF00535">
    <property type="entry name" value="Glycos_transf_2"/>
    <property type="match status" value="1"/>
</dbReference>
<dbReference type="PANTHER" id="PTHR43685">
    <property type="entry name" value="GLYCOSYLTRANSFERASE"/>
    <property type="match status" value="1"/>
</dbReference>
<dbReference type="InterPro" id="IPR001173">
    <property type="entry name" value="Glyco_trans_2-like"/>
</dbReference>
<evidence type="ECO:0000259" key="1">
    <source>
        <dbReference type="Pfam" id="PF00535"/>
    </source>
</evidence>
<gene>
    <name evidence="2" type="ORF">QOZ94_001231</name>
</gene>
<name>A0ABU0LBE1_XANAG</name>
<protein>
    <submittedName>
        <fullName evidence="2">Glycosyltransferase involved in cell wall biosynthesis</fullName>
    </submittedName>
</protein>
<accession>A0ABU0LBE1</accession>
<dbReference type="Proteomes" id="UP001241747">
    <property type="component" value="Unassembled WGS sequence"/>
</dbReference>
<feature type="domain" description="Glycosyltransferase 2-like" evidence="1">
    <location>
        <begin position="24"/>
        <end position="193"/>
    </location>
</feature>
<keyword evidence="3" id="KW-1185">Reference proteome</keyword>
<evidence type="ECO:0000313" key="2">
    <source>
        <dbReference type="EMBL" id="MDQ0504457.1"/>
    </source>
</evidence>
<comment type="caution">
    <text evidence="2">The sequence shown here is derived from an EMBL/GenBank/DDBJ whole genome shotgun (WGS) entry which is preliminary data.</text>
</comment>